<feature type="transmembrane region" description="Helical" evidence="6">
    <location>
        <begin position="151"/>
        <end position="172"/>
    </location>
</feature>
<sequence>MDIDFSLQLPKILSGFSLLMLFPVILVIANWFNERVSPYNIKDELMDRNNIALGVSFMAYNLAVTSVFIGAMLGPSVGLWEDLLIVGGYSLLGVALLYLARVINNRLILYKFSNVKELIDDRNFGTGVVQAGSYLASGFIVAASLHGEGGGVVTAIAFFLLAQLMLVAYAFIYNWITSFDIHHEIEQDNASAGLAVSGNLIALGIILMNAVGGNFISWEHNLMLFFRNTALAFILLPVFRLLLDRVVFSHTDLSEKIVKDKNIPAGMLEFAVTISFSIVLYFMI</sequence>
<feature type="transmembrane region" description="Helical" evidence="6">
    <location>
        <begin position="263"/>
        <end position="283"/>
    </location>
</feature>
<evidence type="ECO:0000256" key="6">
    <source>
        <dbReference type="SAM" id="Phobius"/>
    </source>
</evidence>
<organism evidence="7">
    <name type="scientific">hydrothermal vent metagenome</name>
    <dbReference type="NCBI Taxonomy" id="652676"/>
    <lineage>
        <taxon>unclassified sequences</taxon>
        <taxon>metagenomes</taxon>
        <taxon>ecological metagenomes</taxon>
    </lineage>
</organism>
<dbReference type="Pfam" id="PF03994">
    <property type="entry name" value="DUF350"/>
    <property type="match status" value="2"/>
</dbReference>
<evidence type="ECO:0008006" key="8">
    <source>
        <dbReference type="Google" id="ProtNLM"/>
    </source>
</evidence>
<accession>A0A3B0Y0Q1</accession>
<dbReference type="GO" id="GO:0005886">
    <property type="term" value="C:plasma membrane"/>
    <property type="evidence" value="ECO:0007669"/>
    <property type="project" value="UniProtKB-SubCell"/>
</dbReference>
<evidence type="ECO:0000256" key="2">
    <source>
        <dbReference type="ARBA" id="ARBA00022475"/>
    </source>
</evidence>
<reference evidence="7" key="1">
    <citation type="submission" date="2018-06" db="EMBL/GenBank/DDBJ databases">
        <authorList>
            <person name="Zhirakovskaya E."/>
        </authorList>
    </citation>
    <scope>NUCLEOTIDE SEQUENCE</scope>
</reference>
<evidence type="ECO:0000313" key="7">
    <source>
        <dbReference type="EMBL" id="VAW62074.1"/>
    </source>
</evidence>
<feature type="transmembrane region" description="Helical" evidence="6">
    <location>
        <begin position="124"/>
        <end position="145"/>
    </location>
</feature>
<feature type="transmembrane region" description="Helical" evidence="6">
    <location>
        <begin position="12"/>
        <end position="32"/>
    </location>
</feature>
<keyword evidence="4 6" id="KW-1133">Transmembrane helix</keyword>
<name>A0A3B0Y0Q1_9ZZZZ</name>
<dbReference type="PANTHER" id="PTHR40043">
    <property type="entry name" value="UPF0719 INNER MEMBRANE PROTEIN YJFL"/>
    <property type="match status" value="1"/>
</dbReference>
<keyword evidence="2" id="KW-1003">Cell membrane</keyword>
<protein>
    <recommendedName>
        <fullName evidence="8">DUF350 domain-containing protein</fullName>
    </recommendedName>
</protein>
<gene>
    <name evidence="7" type="ORF">MNBD_GAMMA11-933</name>
</gene>
<proteinExistence type="predicted"/>
<evidence type="ECO:0000256" key="5">
    <source>
        <dbReference type="ARBA" id="ARBA00023136"/>
    </source>
</evidence>
<feature type="transmembrane region" description="Helical" evidence="6">
    <location>
        <begin position="52"/>
        <end position="71"/>
    </location>
</feature>
<evidence type="ECO:0000256" key="4">
    <source>
        <dbReference type="ARBA" id="ARBA00022989"/>
    </source>
</evidence>
<evidence type="ECO:0000256" key="3">
    <source>
        <dbReference type="ARBA" id="ARBA00022692"/>
    </source>
</evidence>
<dbReference type="InterPro" id="IPR007140">
    <property type="entry name" value="DUF350"/>
</dbReference>
<comment type="subcellular location">
    <subcellularLocation>
        <location evidence="1">Cell membrane</location>
        <topology evidence="1">Multi-pass membrane protein</topology>
    </subcellularLocation>
</comment>
<keyword evidence="5 6" id="KW-0472">Membrane</keyword>
<feature type="transmembrane region" description="Helical" evidence="6">
    <location>
        <begin position="224"/>
        <end position="243"/>
    </location>
</feature>
<keyword evidence="3 6" id="KW-0812">Transmembrane</keyword>
<dbReference type="EMBL" id="UOFG01000163">
    <property type="protein sequence ID" value="VAW62074.1"/>
    <property type="molecule type" value="Genomic_DNA"/>
</dbReference>
<evidence type="ECO:0000256" key="1">
    <source>
        <dbReference type="ARBA" id="ARBA00004651"/>
    </source>
</evidence>
<dbReference type="PANTHER" id="PTHR40043:SF1">
    <property type="entry name" value="UPF0719 INNER MEMBRANE PROTEIN YJFL"/>
    <property type="match status" value="1"/>
</dbReference>
<feature type="transmembrane region" description="Helical" evidence="6">
    <location>
        <begin position="192"/>
        <end position="212"/>
    </location>
</feature>
<dbReference type="AlphaFoldDB" id="A0A3B0Y0Q1"/>
<feature type="transmembrane region" description="Helical" evidence="6">
    <location>
        <begin position="83"/>
        <end position="103"/>
    </location>
</feature>